<dbReference type="InterPro" id="IPR016163">
    <property type="entry name" value="Ald_DH_C"/>
</dbReference>
<dbReference type="EMBL" id="GAMC01018097">
    <property type="protein sequence ID" value="JAB88458.1"/>
    <property type="molecule type" value="mRNA"/>
</dbReference>
<dbReference type="GO" id="GO:0010133">
    <property type="term" value="P:L-proline catabolic process to L-glutamate"/>
    <property type="evidence" value="ECO:0007669"/>
    <property type="project" value="TreeGrafter"/>
</dbReference>
<evidence type="ECO:0000259" key="3">
    <source>
        <dbReference type="Pfam" id="PF00171"/>
    </source>
</evidence>
<dbReference type="PANTHER" id="PTHR42862:SF1">
    <property type="entry name" value="DELTA-1-PYRROLINE-5-CARBOXYLATE DEHYDROGENASE 2, ISOFORM A-RELATED"/>
    <property type="match status" value="1"/>
</dbReference>
<dbReference type="Gene3D" id="3.40.605.10">
    <property type="entry name" value="Aldehyde Dehydrogenase, Chain A, domain 1"/>
    <property type="match status" value="1"/>
</dbReference>
<dbReference type="Pfam" id="PF00171">
    <property type="entry name" value="Aldedh"/>
    <property type="match status" value="1"/>
</dbReference>
<dbReference type="GO" id="GO:0003842">
    <property type="term" value="F:L-glutamate gamma-semialdehyde dehydrogenase activity"/>
    <property type="evidence" value="ECO:0007669"/>
    <property type="project" value="TreeGrafter"/>
</dbReference>
<evidence type="ECO:0000313" key="4">
    <source>
        <dbReference type="EMBL" id="CAD7003200.1"/>
    </source>
</evidence>
<evidence type="ECO:0000256" key="1">
    <source>
        <dbReference type="ARBA" id="ARBA00023002"/>
    </source>
</evidence>
<dbReference type="PANTHER" id="PTHR42862">
    <property type="entry name" value="DELTA-1-PYRROLINE-5-CARBOXYLATE DEHYDROGENASE 1, ISOFORM A-RELATED"/>
    <property type="match status" value="1"/>
</dbReference>
<keyword evidence="6" id="KW-1185">Reference proteome</keyword>
<reference evidence="5" key="1">
    <citation type="submission" date="2013-07" db="EMBL/GenBank/DDBJ databases">
        <authorList>
            <person name="Geib S."/>
        </authorList>
    </citation>
    <scope>NUCLEOTIDE SEQUENCE</scope>
</reference>
<dbReference type="InterPro" id="IPR016162">
    <property type="entry name" value="Ald_DH_N"/>
</dbReference>
<proteinExistence type="evidence at transcript level"/>
<accession>W8AUY8</accession>
<dbReference type="InterPro" id="IPR016161">
    <property type="entry name" value="Ald_DH/histidinol_DH"/>
</dbReference>
<dbReference type="OrthoDB" id="5322683at2759"/>
<protein>
    <submittedName>
        <fullName evidence="4">(Mediterranean fruit fly) hypothetical protein</fullName>
    </submittedName>
    <submittedName>
        <fullName evidence="5">Delta-1-pyrroline-5-carboxylate dehydrogenase, mitochondrial</fullName>
    </submittedName>
</protein>
<sequence length="562" mass="62929">MGTIFRTQNIICLLHRSPLNVCCAATTTSVCCKRCLKTMMDYTPNSTDSKALAVALEEVQKSVIGIPIMIGRNEIVGRDGQYQLHPHNHKRALVKFFYANTQQVKYGIETALGSKEDWQNTKLKERAEIWRKCADIIAEEDRHKLNAAIMVGQAKTALEAEKDTFQLITLLRKSAEYIMRLADIHLTNYQPDCIKTTYFQRPLNGFVAAISPFNHNNFSAHLALSPALMGNCVLWKPSNYSLYSDYLIWSATKKAGLPPGVLNFIPCNGNLFVDVITKSPYFGGLNFSGRTSSFQDIFNVAYLRVNNFKSYPRVVAECSTKNFHFVHESADVNVTASATAQAAFEYSGQKSASCSGIYVPETLWGPLKEALLDQLVCIKVGDPCDPTTIISAVISEISYERIIKFIKNASNNSKCQIIYGGDFCKTHGYFIEPTVVVCSDPLDPLMIKDICGPILSVYVYKNNELDNIISLLRKESRYAYTASVFGDSKTTYQLIERLSSVSNNFYINQGCTGNIMGHPKFSGTRLSGTNDHKSSKFYFMRWACQQLIEEPIDNESTTDKTQ</sequence>
<reference evidence="4" key="3">
    <citation type="submission" date="2020-11" db="EMBL/GenBank/DDBJ databases">
        <authorList>
            <person name="Whitehead M."/>
        </authorList>
    </citation>
    <scope>NUCLEOTIDE SEQUENCE</scope>
    <source>
        <strain evidence="4">EGII</strain>
    </source>
</reference>
<organism evidence="5">
    <name type="scientific">Ceratitis capitata</name>
    <name type="common">Mediterranean fruit fly</name>
    <name type="synonym">Tephritis capitata</name>
    <dbReference type="NCBI Taxonomy" id="7213"/>
    <lineage>
        <taxon>Eukaryota</taxon>
        <taxon>Metazoa</taxon>
        <taxon>Ecdysozoa</taxon>
        <taxon>Arthropoda</taxon>
        <taxon>Hexapoda</taxon>
        <taxon>Insecta</taxon>
        <taxon>Pterygota</taxon>
        <taxon>Neoptera</taxon>
        <taxon>Endopterygota</taxon>
        <taxon>Diptera</taxon>
        <taxon>Brachycera</taxon>
        <taxon>Muscomorpha</taxon>
        <taxon>Tephritoidea</taxon>
        <taxon>Tephritidae</taxon>
        <taxon>Ceratitis</taxon>
        <taxon>Ceratitis</taxon>
    </lineage>
</organism>
<dbReference type="EMBL" id="GAMC01018099">
    <property type="protein sequence ID" value="JAB88456.1"/>
    <property type="molecule type" value="mRNA"/>
</dbReference>
<name>W8AUY8_CERCA</name>
<dbReference type="InterPro" id="IPR050485">
    <property type="entry name" value="Proline_metab_enzyme"/>
</dbReference>
<gene>
    <name evidence="5" type="primary">AL4A1</name>
    <name evidence="4" type="ORF">CCAP1982_LOCUS11661</name>
</gene>
<keyword evidence="1" id="KW-0560">Oxidoreductase</keyword>
<dbReference type="EMBL" id="CAJHJT010000034">
    <property type="protein sequence ID" value="CAD7003200.1"/>
    <property type="molecule type" value="Genomic_DNA"/>
</dbReference>
<evidence type="ECO:0000256" key="2">
    <source>
        <dbReference type="ARBA" id="ARBA00023027"/>
    </source>
</evidence>
<feature type="domain" description="Aldehyde dehydrogenase" evidence="3">
    <location>
        <begin position="85"/>
        <end position="535"/>
    </location>
</feature>
<dbReference type="InterPro" id="IPR015590">
    <property type="entry name" value="Aldehyde_DH_dom"/>
</dbReference>
<evidence type="ECO:0000313" key="5">
    <source>
        <dbReference type="EMBL" id="JAB88458.1"/>
    </source>
</evidence>
<evidence type="ECO:0000313" key="6">
    <source>
        <dbReference type="Proteomes" id="UP000606786"/>
    </source>
</evidence>
<dbReference type="GO" id="GO:0005759">
    <property type="term" value="C:mitochondrial matrix"/>
    <property type="evidence" value="ECO:0007669"/>
    <property type="project" value="TreeGrafter"/>
</dbReference>
<dbReference type="AlphaFoldDB" id="W8AUY8"/>
<keyword evidence="2" id="KW-0520">NAD</keyword>
<dbReference type="Proteomes" id="UP000606786">
    <property type="component" value="Unassembled WGS sequence"/>
</dbReference>
<reference evidence="5" key="2">
    <citation type="journal article" date="2014" name="BMC Genomics">
        <title>A genomic perspective to assessing quality of mass-reared SIT flies used in Mediterranean fruit fly (Ceratitis capitata) eradication in California.</title>
        <authorList>
            <person name="Calla B."/>
            <person name="Hall B."/>
            <person name="Hou S."/>
            <person name="Geib S.M."/>
        </authorList>
    </citation>
    <scope>NUCLEOTIDE SEQUENCE</scope>
</reference>
<dbReference type="SUPFAM" id="SSF53720">
    <property type="entry name" value="ALDH-like"/>
    <property type="match status" value="1"/>
</dbReference>
<dbReference type="Gene3D" id="3.40.309.10">
    <property type="entry name" value="Aldehyde Dehydrogenase, Chain A, domain 2"/>
    <property type="match status" value="1"/>
</dbReference>